<dbReference type="PROSITE" id="PS52018">
    <property type="entry name" value="DART"/>
    <property type="match status" value="1"/>
</dbReference>
<keyword evidence="9" id="KW-1185">Reference proteome</keyword>
<name>A0ABP7FV18_9MICO</name>
<feature type="binding site" evidence="6">
    <location>
        <position position="27"/>
    </location>
    <ligand>
        <name>NAD(+)</name>
        <dbReference type="ChEBI" id="CHEBI:57540"/>
    </ligand>
</feature>
<comment type="similarity">
    <text evidence="6">Belongs to the DarT ADP-ribosyltransferase family.</text>
</comment>
<feature type="active site" description="Proton acceptor" evidence="6">
    <location>
        <position position="48"/>
    </location>
</feature>
<comment type="caution">
    <text evidence="8">The sequence shown here is derived from an EMBL/GenBank/DDBJ whole genome shotgun (WGS) entry which is preliminary data.</text>
</comment>
<feature type="domain" description="DarT" evidence="7">
    <location>
        <begin position="6"/>
        <end position="197"/>
    </location>
</feature>
<evidence type="ECO:0000313" key="8">
    <source>
        <dbReference type="EMBL" id="GAA3746775.1"/>
    </source>
</evidence>
<evidence type="ECO:0000259" key="7">
    <source>
        <dbReference type="PROSITE" id="PS52018"/>
    </source>
</evidence>
<feature type="binding site" evidence="6">
    <location>
        <begin position="10"/>
        <end position="12"/>
    </location>
    <ligand>
        <name>NAD(+)</name>
        <dbReference type="ChEBI" id="CHEBI:57540"/>
    </ligand>
</feature>
<comment type="catalytic activity">
    <reaction evidence="6">
        <text>a thymidine in DNA + NAD(+) = an N-(ADP-alpha-D-ribosyl)-thymidine in DNA + nicotinamide + H(+)</text>
        <dbReference type="Rhea" id="RHEA:71651"/>
        <dbReference type="Rhea" id="RHEA-COMP:13556"/>
        <dbReference type="Rhea" id="RHEA-COMP:18051"/>
        <dbReference type="ChEBI" id="CHEBI:15378"/>
        <dbReference type="ChEBI" id="CHEBI:17154"/>
        <dbReference type="ChEBI" id="CHEBI:57540"/>
        <dbReference type="ChEBI" id="CHEBI:137386"/>
        <dbReference type="ChEBI" id="CHEBI:191199"/>
    </reaction>
</comment>
<evidence type="ECO:0000313" key="9">
    <source>
        <dbReference type="Proteomes" id="UP001501004"/>
    </source>
</evidence>
<dbReference type="InterPro" id="IPR029494">
    <property type="entry name" value="DarT"/>
</dbReference>
<evidence type="ECO:0000256" key="4">
    <source>
        <dbReference type="ARBA" id="ARBA00022695"/>
    </source>
</evidence>
<evidence type="ECO:0000256" key="3">
    <source>
        <dbReference type="ARBA" id="ARBA00022679"/>
    </source>
</evidence>
<keyword evidence="2 6" id="KW-0328">Glycosyltransferase</keyword>
<feature type="binding site" evidence="6">
    <location>
        <position position="48"/>
    </location>
    <ligand>
        <name>NAD(+)</name>
        <dbReference type="ChEBI" id="CHEBI:57540"/>
    </ligand>
</feature>
<accession>A0ABP7FV18</accession>
<evidence type="ECO:0000256" key="1">
    <source>
        <dbReference type="ARBA" id="ARBA00022649"/>
    </source>
</evidence>
<evidence type="ECO:0000256" key="5">
    <source>
        <dbReference type="ARBA" id="ARBA00023125"/>
    </source>
</evidence>
<evidence type="ECO:0000256" key="2">
    <source>
        <dbReference type="ARBA" id="ARBA00022676"/>
    </source>
</evidence>
<proteinExistence type="inferred from homology"/>
<organism evidence="8 9">
    <name type="scientific">Leifsonella bigeumensis</name>
    <dbReference type="NCBI Taxonomy" id="433643"/>
    <lineage>
        <taxon>Bacteria</taxon>
        <taxon>Bacillati</taxon>
        <taxon>Actinomycetota</taxon>
        <taxon>Actinomycetes</taxon>
        <taxon>Micrococcales</taxon>
        <taxon>Microbacteriaceae</taxon>
        <taxon>Leifsonella</taxon>
    </lineage>
</organism>
<reference evidence="9" key="1">
    <citation type="journal article" date="2019" name="Int. J. Syst. Evol. Microbiol.">
        <title>The Global Catalogue of Microorganisms (GCM) 10K type strain sequencing project: providing services to taxonomists for standard genome sequencing and annotation.</title>
        <authorList>
            <consortium name="The Broad Institute Genomics Platform"/>
            <consortium name="The Broad Institute Genome Sequencing Center for Infectious Disease"/>
            <person name="Wu L."/>
            <person name="Ma J."/>
        </authorList>
    </citation>
    <scope>NUCLEOTIDE SEQUENCE [LARGE SCALE GENOMIC DNA]</scope>
    <source>
        <strain evidence="9">JCM 16949</strain>
    </source>
</reference>
<feature type="active site" evidence="6">
    <location>
        <position position="150"/>
    </location>
</feature>
<dbReference type="Pfam" id="PF14487">
    <property type="entry name" value="DarT"/>
    <property type="match status" value="1"/>
</dbReference>
<protein>
    <recommendedName>
        <fullName evidence="7">DarT domain-containing protein</fullName>
    </recommendedName>
</protein>
<evidence type="ECO:0000256" key="6">
    <source>
        <dbReference type="PROSITE-ProRule" id="PRU01362"/>
    </source>
</evidence>
<keyword evidence="5 6" id="KW-0238">DNA-binding</keyword>
<keyword evidence="1 6" id="KW-1277">Toxin-antitoxin system</keyword>
<keyword evidence="4 6" id="KW-0548">Nucleotidyltransferase</keyword>
<dbReference type="Proteomes" id="UP001501004">
    <property type="component" value="Unassembled WGS sequence"/>
</dbReference>
<gene>
    <name evidence="8" type="ORF">GCM10022239_22900</name>
</gene>
<dbReference type="EMBL" id="BAABAE010000003">
    <property type="protein sequence ID" value="GAA3746775.1"/>
    <property type="molecule type" value="Genomic_DNA"/>
</dbReference>
<comment type="caution">
    <text evidence="6">Lacks conserved residue(s) required for the propagation of feature annotation.</text>
</comment>
<keyword evidence="3 6" id="KW-0808">Transferase</keyword>
<sequence>MDAGARRIFHITHRRNLAPILEAGRMLSDAAGARPAVDISAADNRDLRREVLAGSVPVAAHVPFFLAPNAILWDGMRNGEADYRLAEGVGSIPASDFVILVSTVRAAGESAVVADGDAADPTTRFSSLTELGGRMPRRIHDEEDALRSAEFLVPGEFPFAAVTLVGVANDKVRAEVRTLLEKHGFAQKVSVYPPWFQRV</sequence>